<proteinExistence type="predicted"/>
<dbReference type="SUPFAM" id="SSF56219">
    <property type="entry name" value="DNase I-like"/>
    <property type="match status" value="1"/>
</dbReference>
<dbReference type="GO" id="GO:0003824">
    <property type="term" value="F:catalytic activity"/>
    <property type="evidence" value="ECO:0007669"/>
    <property type="project" value="InterPro"/>
</dbReference>
<feature type="domain" description="Reverse transcriptase" evidence="1">
    <location>
        <begin position="557"/>
        <end position="825"/>
    </location>
</feature>
<dbReference type="PANTHER" id="PTHR33332">
    <property type="entry name" value="REVERSE TRANSCRIPTASE DOMAIN-CONTAINING PROTEIN"/>
    <property type="match status" value="1"/>
</dbReference>
<reference evidence="2" key="3">
    <citation type="submission" date="2025-09" db="UniProtKB">
        <authorList>
            <consortium name="Ensembl"/>
        </authorList>
    </citation>
    <scope>IDENTIFICATION</scope>
</reference>
<dbReference type="InParanoid" id="A0A672FVC1"/>
<dbReference type="Pfam" id="PF14529">
    <property type="entry name" value="Exo_endo_phos_2"/>
    <property type="match status" value="1"/>
</dbReference>
<dbReference type="InterPro" id="IPR000477">
    <property type="entry name" value="RT_dom"/>
</dbReference>
<dbReference type="InterPro" id="IPR005135">
    <property type="entry name" value="Endo/exonuclease/phosphatase"/>
</dbReference>
<dbReference type="InterPro" id="IPR043502">
    <property type="entry name" value="DNA/RNA_pol_sf"/>
</dbReference>
<sequence length="880" mass="101165">MNNTPDAMTSSTNAMDIDSLQRILCHQQLELETCEFQEHNTVADIDPDHFLSSMVNTCNYFTQEQYENVKSEGRLSIIHFNSQSLYAKFDSIKDFLQGFTHPFSIIAISETWFINERGINLTLEGYELTYLNREDKTRGGVAFLIHQSIKFDVVKSMTLAVHGIMECLTVEIYNEKKKNVFVSCVYRTPGTSIEIFSEWMEKLFSPVNQKTLFICGDFNIDLLNPTKQNNIEDFIDTMYSLSLYPSITKPSRITSHSATIIDNIFTNIMLNQTTSGLFISDISDHLPVFTLYDCDFKNIKHPIEVISKRIRNDETINNLNNSLARQDWSAVYGETDVDSAYSKFLDIFISLYDKNCPVKEFYSRAKHKLRPWLTKGIINACKKKNNLYKLFIKSKTKEAEQKYKLYKNKLTDVIRTSKQLYYRKKLNESKSNIKETWNVLNGLIKSGSSKSTYPDYFIDKNGGNHNMINIVNSFNNFFVNVGPELAATISNHGTNELNLIKNNPSSLFLLATDEQEVINTVLKCKNKFSTDYYNIDMFLVKNVIFNIAKPFTYICNLSFQSGRFPDKMKIAKVIPVFKNGNKHCFTNYRPISLLPQFSKILEKLFDSRLEKFLEKHNIINDGQYGFRAKRTTSMALIEATEEITTALDQKKIAVGVFIDLKKAFDTINHFILVNKLEKYGVRGVAGDWIKSYLTGRVQFVKMGKHISEQLGIVCGVPQGSVLGPKLFNVYINDIFNVSQSLKLILFADDTTIFYSSNDYNELVKTVNMELNKIKTWMDINKLSLNISKTKVMMFGNSTTKSFQQIVIEGTEIENVCENKFLGIVIDNKLTWKAHIKHIKAKISKSLYIINKVKQCLDAHALRTLYCTLVLPYLTYCVEVW</sequence>
<keyword evidence="3" id="KW-1185">Reference proteome</keyword>
<protein>
    <recommendedName>
        <fullName evidence="1">Reverse transcriptase domain-containing protein</fullName>
    </recommendedName>
</protein>
<dbReference type="AlphaFoldDB" id="A0A672FVC1"/>
<dbReference type="Pfam" id="PF00078">
    <property type="entry name" value="RVT_1"/>
    <property type="match status" value="1"/>
</dbReference>
<dbReference type="InterPro" id="IPR036691">
    <property type="entry name" value="Endo/exonu/phosph_ase_sf"/>
</dbReference>
<dbReference type="CDD" id="cd01650">
    <property type="entry name" value="RT_nLTR_like"/>
    <property type="match status" value="1"/>
</dbReference>
<organism evidence="2 3">
    <name type="scientific">Salarias fasciatus</name>
    <name type="common">Jewelled blenny</name>
    <name type="synonym">Blennius fasciatus</name>
    <dbReference type="NCBI Taxonomy" id="181472"/>
    <lineage>
        <taxon>Eukaryota</taxon>
        <taxon>Metazoa</taxon>
        <taxon>Chordata</taxon>
        <taxon>Craniata</taxon>
        <taxon>Vertebrata</taxon>
        <taxon>Euteleostomi</taxon>
        <taxon>Actinopterygii</taxon>
        <taxon>Neopterygii</taxon>
        <taxon>Teleostei</taxon>
        <taxon>Neoteleostei</taxon>
        <taxon>Acanthomorphata</taxon>
        <taxon>Ovalentaria</taxon>
        <taxon>Blenniimorphae</taxon>
        <taxon>Blenniiformes</taxon>
        <taxon>Blennioidei</taxon>
        <taxon>Blenniidae</taxon>
        <taxon>Salariinae</taxon>
        <taxon>Salarias</taxon>
    </lineage>
</organism>
<evidence type="ECO:0000313" key="3">
    <source>
        <dbReference type="Proteomes" id="UP000472267"/>
    </source>
</evidence>
<dbReference type="Gene3D" id="3.60.10.10">
    <property type="entry name" value="Endonuclease/exonuclease/phosphatase"/>
    <property type="match status" value="1"/>
</dbReference>
<reference evidence="2" key="1">
    <citation type="submission" date="2019-06" db="EMBL/GenBank/DDBJ databases">
        <authorList>
            <consortium name="Wellcome Sanger Institute Data Sharing"/>
        </authorList>
    </citation>
    <scope>NUCLEOTIDE SEQUENCE [LARGE SCALE GENOMIC DNA]</scope>
</reference>
<dbReference type="Ensembl" id="ENSSFAT00005009205.1">
    <property type="protein sequence ID" value="ENSSFAP00005008780.1"/>
    <property type="gene ID" value="ENSSFAG00005005087.1"/>
</dbReference>
<dbReference type="OMA" id="NIFTNIM"/>
<name>A0A672FVC1_SALFA</name>
<reference evidence="2" key="2">
    <citation type="submission" date="2025-08" db="UniProtKB">
        <authorList>
            <consortium name="Ensembl"/>
        </authorList>
    </citation>
    <scope>IDENTIFICATION</scope>
</reference>
<accession>A0A672FVC1</accession>
<dbReference type="PROSITE" id="PS50878">
    <property type="entry name" value="RT_POL"/>
    <property type="match status" value="1"/>
</dbReference>
<evidence type="ECO:0000259" key="1">
    <source>
        <dbReference type="PROSITE" id="PS50878"/>
    </source>
</evidence>
<dbReference type="Proteomes" id="UP000472267">
    <property type="component" value="Chromosome 6"/>
</dbReference>
<evidence type="ECO:0000313" key="2">
    <source>
        <dbReference type="Ensembl" id="ENSSFAP00005008780.1"/>
    </source>
</evidence>
<dbReference type="SUPFAM" id="SSF56672">
    <property type="entry name" value="DNA/RNA polymerases"/>
    <property type="match status" value="1"/>
</dbReference>